<accession>A0A7M5V416</accession>
<dbReference type="GO" id="GO:0005768">
    <property type="term" value="C:endosome"/>
    <property type="evidence" value="ECO:0007669"/>
    <property type="project" value="TreeGrafter"/>
</dbReference>
<dbReference type="Pfam" id="PF14744">
    <property type="entry name" value="WASH-7_mid"/>
    <property type="match status" value="1"/>
</dbReference>
<evidence type="ECO:0000313" key="5">
    <source>
        <dbReference type="EnsemblMetazoa" id="CLYHEMP009433.1"/>
    </source>
</evidence>
<dbReference type="AlphaFoldDB" id="A0A7M5V416"/>
<evidence type="ECO:0000259" key="4">
    <source>
        <dbReference type="Pfam" id="PF14746"/>
    </source>
</evidence>
<feature type="compositionally biased region" description="Low complexity" evidence="1">
    <location>
        <begin position="1153"/>
        <end position="1162"/>
    </location>
</feature>
<dbReference type="InterPro" id="IPR027307">
    <property type="entry name" value="WASH7"/>
</dbReference>
<dbReference type="PANTHER" id="PTHR31409:SF0">
    <property type="entry name" value="WASH COMPLEX SUBUNIT 4"/>
    <property type="match status" value="1"/>
</dbReference>
<organism evidence="5 6">
    <name type="scientific">Clytia hemisphaerica</name>
    <dbReference type="NCBI Taxonomy" id="252671"/>
    <lineage>
        <taxon>Eukaryota</taxon>
        <taxon>Metazoa</taxon>
        <taxon>Cnidaria</taxon>
        <taxon>Hydrozoa</taxon>
        <taxon>Hydroidolina</taxon>
        <taxon>Leptothecata</taxon>
        <taxon>Obeliida</taxon>
        <taxon>Clytiidae</taxon>
        <taxon>Clytia</taxon>
    </lineage>
</organism>
<feature type="domain" description="WASH complex subunit 7 central" evidence="2">
    <location>
        <begin position="598"/>
        <end position="941"/>
    </location>
</feature>
<dbReference type="RefSeq" id="XP_066922530.1">
    <property type="nucleotide sequence ID" value="XM_067066429.1"/>
</dbReference>
<protein>
    <recommendedName>
        <fullName evidence="7">WASH complex subunit 7</fullName>
    </recommendedName>
</protein>
<reference evidence="5" key="1">
    <citation type="submission" date="2021-01" db="UniProtKB">
        <authorList>
            <consortium name="EnsemblMetazoa"/>
        </authorList>
    </citation>
    <scope>IDENTIFICATION</scope>
</reference>
<dbReference type="GeneID" id="136809868"/>
<dbReference type="InterPro" id="IPR028283">
    <property type="entry name" value="WASH-7_C"/>
</dbReference>
<dbReference type="GO" id="GO:0071203">
    <property type="term" value="C:WASH complex"/>
    <property type="evidence" value="ECO:0007669"/>
    <property type="project" value="InterPro"/>
</dbReference>
<dbReference type="Proteomes" id="UP000594262">
    <property type="component" value="Unplaced"/>
</dbReference>
<dbReference type="InterPro" id="IPR028191">
    <property type="entry name" value="WASH-4_N"/>
</dbReference>
<dbReference type="GO" id="GO:0007032">
    <property type="term" value="P:endosome organization"/>
    <property type="evidence" value="ECO:0007669"/>
    <property type="project" value="TreeGrafter"/>
</dbReference>
<dbReference type="PANTHER" id="PTHR31409">
    <property type="entry name" value="WASH COMPLEX SUBUNIT 4"/>
    <property type="match status" value="1"/>
</dbReference>
<dbReference type="OrthoDB" id="10261210at2759"/>
<feature type="compositionally biased region" description="Basic and acidic residues" evidence="1">
    <location>
        <begin position="1129"/>
        <end position="1152"/>
    </location>
</feature>
<feature type="domain" description="WASH complex subunit 7 C-terminal" evidence="4">
    <location>
        <begin position="960"/>
        <end position="1125"/>
    </location>
</feature>
<dbReference type="InterPro" id="IPR028282">
    <property type="entry name" value="WASH-7_central"/>
</dbReference>
<feature type="domain" description="WASH complex subunit 4 N-terminal" evidence="3">
    <location>
        <begin position="32"/>
        <end position="596"/>
    </location>
</feature>
<name>A0A7M5V416_9CNID</name>
<evidence type="ECO:0000256" key="1">
    <source>
        <dbReference type="SAM" id="MobiDB-lite"/>
    </source>
</evidence>
<proteinExistence type="predicted"/>
<sequence>MGSTPVDESWGFDRFDDGTNKMVGEIQLKKYGNFLDEYASSLKAIEDALDEEAGDSWDFTLDPISLQILPYEHAQLFDLVNTDNKVLNKVIIVIGVLCSELKALVHEAKTKLYDPLMLYDEALSEKSLEEGKPEEYLGRMLQPLQDASTFVQRSYEVIQHVIHQFASLYTRAGPKVMDITDVHFLTLFEHLGDLLATLITLDEIINNNMLLKEHWKKYKRMLKSVHHNSQRFNVDETKLRPFEKLLLSLEGQVMHGRIFANCLNLHFDTRSINVTRNTLLAEEMITCLKAMFTIIEPKLGDKSEIDQRMKYVGLLGLFTLYFNIYQTLDKKFFKQLWDVYKKVPAIHLCGNILIFPDEFLLDHIPHCEKFIDKKQIDAVINARLAYLVANNTNLTKDAHNYYLQVSCWMIEMESAASKTNNLGEMLNKKAALFIQGVRYAYNISNTIRTVMNLHVSLNKPMTKGAVIAFCRLIGLLKGIEYTFHRRSMYIAESINHICQHLSFKAMVVIDTVKKRIIEDKRFTDQRLDVLGAIMLLQNSLNGPGTQERNLLTKIASHLVRQKKWMRDEELTNLSVAFTNMDVILNLRVHLRKATNCNFLYFHKVILPVYFKHLYDGCVDLHRIHYMFGALRDCVPQLKNAKHEEDSDQMTNDFKEEIMQITKDNLLTPLCKDIETDLRLSIHRHLQLDDRNPFKVGLRDLSQLLNIRPIKFFDDLIDIKGYVTHYLDQTFYNNNTVALHDWKTYTEMRNLASQKYGLDMMEAHLPSQTLEQGLDVLGIMRNIHVFVAKYSYNLNNQIFVERASNNKHLNTINIRHIANSIRTHGSGIMNTTVNFTYQFLRKKFFIFSQFLYDEHIKARLIKDIRFFKDSKEALDQKYPFDRAEKFNKGIRKLGLTPDGHSYLDQFRNLITQIGNAMGYIRMIRSGGIHFVGNAVRFLPDLDDIINFEELVSEADLSTESKEAAKNVDTAILNLTKNFAQGTEYFKILVDVFSAEFRDQKNMHLKNFFMILPPLTLNFIEFSMSCKEKVNKKNKIGASFTDDGFVMGLAYILKLLDQYKEFDSLHWFQSVREKYQKEKSATVSSAAGVKDEKLQQTTNLTLKRLTNYQREFELVFFSMSSARIFFRADEEAVEETKPAAEKTETTADGEEKTETPTPTETAAS</sequence>
<feature type="region of interest" description="Disordered" evidence="1">
    <location>
        <begin position="1129"/>
        <end position="1162"/>
    </location>
</feature>
<dbReference type="GO" id="GO:0016197">
    <property type="term" value="P:endosomal transport"/>
    <property type="evidence" value="ECO:0007669"/>
    <property type="project" value="TreeGrafter"/>
</dbReference>
<evidence type="ECO:0000259" key="2">
    <source>
        <dbReference type="Pfam" id="PF14744"/>
    </source>
</evidence>
<evidence type="ECO:0008006" key="7">
    <source>
        <dbReference type="Google" id="ProtNLM"/>
    </source>
</evidence>
<dbReference type="Pfam" id="PF14745">
    <property type="entry name" value="WASH-4_N"/>
    <property type="match status" value="1"/>
</dbReference>
<keyword evidence="6" id="KW-1185">Reference proteome</keyword>
<evidence type="ECO:0000259" key="3">
    <source>
        <dbReference type="Pfam" id="PF14745"/>
    </source>
</evidence>
<dbReference type="EnsemblMetazoa" id="CLYHEMT009433.1">
    <property type="protein sequence ID" value="CLYHEMP009433.1"/>
    <property type="gene ID" value="CLYHEMG009433"/>
</dbReference>
<dbReference type="Pfam" id="PF14746">
    <property type="entry name" value="WASH-7_C"/>
    <property type="match status" value="1"/>
</dbReference>
<evidence type="ECO:0000313" key="6">
    <source>
        <dbReference type="Proteomes" id="UP000594262"/>
    </source>
</evidence>